<name>A0A5Q4ZC16_9BURK</name>
<proteinExistence type="predicted"/>
<accession>A0A5Q4ZC16</accession>
<evidence type="ECO:0000313" key="4">
    <source>
        <dbReference type="Proteomes" id="UP000325811"/>
    </source>
</evidence>
<feature type="compositionally biased region" description="Polar residues" evidence="1">
    <location>
        <begin position="43"/>
        <end position="62"/>
    </location>
</feature>
<dbReference type="RefSeq" id="WP_165185457.1">
    <property type="nucleotide sequence ID" value="NZ_LR699553.1"/>
</dbReference>
<evidence type="ECO:0000259" key="2">
    <source>
        <dbReference type="Pfam" id="PF07481"/>
    </source>
</evidence>
<dbReference type="Pfam" id="PF07481">
    <property type="entry name" value="DUF1521"/>
    <property type="match status" value="1"/>
</dbReference>
<organism evidence="3 4">
    <name type="scientific">Paraburkholderia dioscoreae</name>
    <dbReference type="NCBI Taxonomy" id="2604047"/>
    <lineage>
        <taxon>Bacteria</taxon>
        <taxon>Pseudomonadati</taxon>
        <taxon>Pseudomonadota</taxon>
        <taxon>Betaproteobacteria</taxon>
        <taxon>Burkholderiales</taxon>
        <taxon>Burkholderiaceae</taxon>
        <taxon>Paraburkholderia</taxon>
    </lineage>
</organism>
<evidence type="ECO:0000313" key="3">
    <source>
        <dbReference type="EMBL" id="VVD27884.1"/>
    </source>
</evidence>
<feature type="compositionally biased region" description="Polar residues" evidence="1">
    <location>
        <begin position="104"/>
        <end position="119"/>
    </location>
</feature>
<dbReference type="AlphaFoldDB" id="A0A5Q4ZC16"/>
<feature type="domain" description="DUF1521" evidence="2">
    <location>
        <begin position="147"/>
        <end position="295"/>
    </location>
</feature>
<feature type="compositionally biased region" description="Low complexity" evidence="1">
    <location>
        <begin position="63"/>
        <end position="80"/>
    </location>
</feature>
<gene>
    <name evidence="3" type="ORF">PDMSB3_1427</name>
</gene>
<reference evidence="3 4" key="1">
    <citation type="submission" date="2019-08" db="EMBL/GenBank/DDBJ databases">
        <authorList>
            <person name="Herpell B J."/>
        </authorList>
    </citation>
    <scope>NUCLEOTIDE SEQUENCE [LARGE SCALE GENOMIC DNA]</scope>
    <source>
        <strain evidence="4">Msb3</strain>
    </source>
</reference>
<dbReference type="KEGG" id="pdio:PDMSB3_1427"/>
<dbReference type="EMBL" id="LR699553">
    <property type="protein sequence ID" value="VVD27884.1"/>
    <property type="molecule type" value="Genomic_DNA"/>
</dbReference>
<evidence type="ECO:0000256" key="1">
    <source>
        <dbReference type="SAM" id="MobiDB-lite"/>
    </source>
</evidence>
<protein>
    <recommendedName>
        <fullName evidence="2">DUF1521 domain-containing protein</fullName>
    </recommendedName>
</protein>
<feature type="compositionally biased region" description="Polar residues" evidence="1">
    <location>
        <begin position="281"/>
        <end position="298"/>
    </location>
</feature>
<dbReference type="InterPro" id="IPR011086">
    <property type="entry name" value="DUF1521"/>
</dbReference>
<sequence length="298" mass="31722">MQAAMQTNHLSFSLQANANSHTHGGAQPPLPRASAFDAHRPSPQMSNMQGGFSKTSFSMASHTSPNGSSSTYTSQSTTVSRGYGSNQTQARCDRRDDSFGGRGSATTNSRFERNSNQCDRTPPRNDHGSGSGSDAASWNVTSATNDHVTLQDNGHTIDVNQKDQSVTVTNNKTGAKTVAEGDPHFKQNGTSAMFTKPVELNLDDGTKVILNTQADKNNPKVSYVSQLDVVNKNQALQIGGINNRDGTPLSVQHNSNGRQIAAAAQGAYQLVEARNGKGFNDPTTGKNPTQSDFNQHAA</sequence>
<feature type="region of interest" description="Disordered" evidence="1">
    <location>
        <begin position="18"/>
        <end position="138"/>
    </location>
</feature>
<dbReference type="Proteomes" id="UP000325811">
    <property type="component" value="Chromosome I"/>
</dbReference>
<keyword evidence="4" id="KW-1185">Reference proteome</keyword>
<feature type="region of interest" description="Disordered" evidence="1">
    <location>
        <begin position="275"/>
        <end position="298"/>
    </location>
</feature>